<reference evidence="1 2" key="1">
    <citation type="journal article" date="2015" name="Genome Announc.">
        <title>Expanding the biotechnology potential of lactobacilli through comparative genomics of 213 strains and associated genera.</title>
        <authorList>
            <person name="Sun Z."/>
            <person name="Harris H.M."/>
            <person name="McCann A."/>
            <person name="Guo C."/>
            <person name="Argimon S."/>
            <person name="Zhang W."/>
            <person name="Yang X."/>
            <person name="Jeffery I.B."/>
            <person name="Cooney J.C."/>
            <person name="Kagawa T.F."/>
            <person name="Liu W."/>
            <person name="Song Y."/>
            <person name="Salvetti E."/>
            <person name="Wrobel A."/>
            <person name="Rasinkangas P."/>
            <person name="Parkhill J."/>
            <person name="Rea M.C."/>
            <person name="O'Sullivan O."/>
            <person name="Ritari J."/>
            <person name="Douillard F.P."/>
            <person name="Paul Ross R."/>
            <person name="Yang R."/>
            <person name="Briner A.E."/>
            <person name="Felis G.E."/>
            <person name="de Vos W.M."/>
            <person name="Barrangou R."/>
            <person name="Klaenhammer T.R."/>
            <person name="Caufield P.W."/>
            <person name="Cui Y."/>
            <person name="Zhang H."/>
            <person name="O'Toole P.W."/>
        </authorList>
    </citation>
    <scope>NUCLEOTIDE SEQUENCE [LARGE SCALE GENOMIC DNA]</scope>
    <source>
        <strain evidence="1 2">DSM 15945</strain>
    </source>
</reference>
<proteinExistence type="predicted"/>
<dbReference type="InterPro" id="IPR019587">
    <property type="entry name" value="Polyketide_cyclase/dehydratase"/>
</dbReference>
<accession>A0A0R1TWU4</accession>
<protein>
    <submittedName>
        <fullName evidence="1">Uncharacterized protein</fullName>
    </submittedName>
</protein>
<dbReference type="Gene3D" id="3.30.530.20">
    <property type="match status" value="1"/>
</dbReference>
<dbReference type="InterPro" id="IPR023393">
    <property type="entry name" value="START-like_dom_sf"/>
</dbReference>
<evidence type="ECO:0000313" key="2">
    <source>
        <dbReference type="Proteomes" id="UP000051922"/>
    </source>
</evidence>
<dbReference type="SUPFAM" id="SSF55961">
    <property type="entry name" value="Bet v1-like"/>
    <property type="match status" value="1"/>
</dbReference>
<dbReference type="AlphaFoldDB" id="A0A0R1TWU4"/>
<gene>
    <name evidence="1" type="ORF">FC50_GL001160</name>
</gene>
<name>A0A0R1TWU4_9LACO</name>
<sequence>MQKFFDNTITIQANPAAVADILANPQRLVNWDEEINTVATTANHTFAIHRHRDAINAAEELTVSNKGDVISYHVQGDRLNYQVDFALTGDGDDTVVVQTVVVDPAGVAGVPLKLLRPVARRGFMQNLRVLATVAESGITL</sequence>
<dbReference type="STRING" id="1423783.FC50_GL001160"/>
<keyword evidence="2" id="KW-1185">Reference proteome</keyword>
<dbReference type="Proteomes" id="UP000051922">
    <property type="component" value="Unassembled WGS sequence"/>
</dbReference>
<dbReference type="RefSeq" id="WP_054651614.1">
    <property type="nucleotide sequence ID" value="NZ_AZFJ01000049.1"/>
</dbReference>
<organism evidence="1 2">
    <name type="scientific">Lacticaseibacillus pantheris DSM 15945 = JCM 12539 = NBRC 106106</name>
    <dbReference type="NCBI Taxonomy" id="1423783"/>
    <lineage>
        <taxon>Bacteria</taxon>
        <taxon>Bacillati</taxon>
        <taxon>Bacillota</taxon>
        <taxon>Bacilli</taxon>
        <taxon>Lactobacillales</taxon>
        <taxon>Lactobacillaceae</taxon>
        <taxon>Lacticaseibacillus</taxon>
    </lineage>
</organism>
<dbReference type="EMBL" id="AZFJ01000049">
    <property type="protein sequence ID" value="KRL85769.1"/>
    <property type="molecule type" value="Genomic_DNA"/>
</dbReference>
<comment type="caution">
    <text evidence="1">The sequence shown here is derived from an EMBL/GenBank/DDBJ whole genome shotgun (WGS) entry which is preliminary data.</text>
</comment>
<dbReference type="Pfam" id="PF10604">
    <property type="entry name" value="Polyketide_cyc2"/>
    <property type="match status" value="1"/>
</dbReference>
<evidence type="ECO:0000313" key="1">
    <source>
        <dbReference type="EMBL" id="KRL85769.1"/>
    </source>
</evidence>
<dbReference type="PATRIC" id="fig|1423783.4.peg.1201"/>